<proteinExistence type="predicted"/>
<dbReference type="Pfam" id="PF07064">
    <property type="entry name" value="RIC1"/>
    <property type="match status" value="1"/>
</dbReference>
<evidence type="ECO:0000256" key="1">
    <source>
        <dbReference type="ARBA" id="ARBA00004370"/>
    </source>
</evidence>
<feature type="non-terminal residue" evidence="5">
    <location>
        <position position="1081"/>
    </location>
</feature>
<name>A0A9P8G8B1_AURME</name>
<comment type="subcellular location">
    <subcellularLocation>
        <location evidence="1">Membrane</location>
    </subcellularLocation>
</comment>
<feature type="region of interest" description="Disordered" evidence="3">
    <location>
        <begin position="1012"/>
        <end position="1064"/>
    </location>
</feature>
<reference evidence="5" key="1">
    <citation type="journal article" date="2021" name="J Fungi (Basel)">
        <title>Virulence traits and population genomics of the black yeast Aureobasidium melanogenum.</title>
        <authorList>
            <person name="Cernosa A."/>
            <person name="Sun X."/>
            <person name="Gostincar C."/>
            <person name="Fang C."/>
            <person name="Gunde-Cimerman N."/>
            <person name="Song Z."/>
        </authorList>
    </citation>
    <scope>NUCLEOTIDE SEQUENCE</scope>
    <source>
        <strain evidence="5">EXF-8016</strain>
    </source>
</reference>
<dbReference type="Gene3D" id="2.130.10.10">
    <property type="entry name" value="YVTN repeat-like/Quinoprotein amine dehydrogenase"/>
    <property type="match status" value="1"/>
</dbReference>
<dbReference type="PANTHER" id="PTHR22746:SF10">
    <property type="entry name" value="GUANINE NUCLEOTIDE EXCHANGE FACTOR SUBUNIT RIC1"/>
    <property type="match status" value="1"/>
</dbReference>
<feature type="region of interest" description="Disordered" evidence="3">
    <location>
        <begin position="172"/>
        <end position="194"/>
    </location>
</feature>
<dbReference type="SUPFAM" id="SSF50978">
    <property type="entry name" value="WD40 repeat-like"/>
    <property type="match status" value="2"/>
</dbReference>
<accession>A0A9P8G8B1</accession>
<feature type="domain" description="RIC1 C-terminal alpha solenoid region" evidence="4">
    <location>
        <begin position="838"/>
        <end position="1008"/>
    </location>
</feature>
<dbReference type="InterPro" id="IPR036322">
    <property type="entry name" value="WD40_repeat_dom_sf"/>
</dbReference>
<dbReference type="OrthoDB" id="67540at2759"/>
<comment type="caution">
    <text evidence="5">The sequence shown here is derived from an EMBL/GenBank/DDBJ whole genome shotgun (WGS) entry which is preliminary data.</text>
</comment>
<dbReference type="PANTHER" id="PTHR22746">
    <property type="entry name" value="RAB6A-GEF COMPLEX PARTNER PROTEIN 1"/>
    <property type="match status" value="1"/>
</dbReference>
<protein>
    <recommendedName>
        <fullName evidence="4">RIC1 C-terminal alpha solenoid region domain-containing protein</fullName>
    </recommendedName>
</protein>
<dbReference type="Pfam" id="PF25440">
    <property type="entry name" value="Beta-prop_RIC1_2nd"/>
    <property type="match status" value="1"/>
</dbReference>
<sequence length="1081" mass="119052">MYWPIGAPKTYAASKHVVRSTNSPTSDHDDPDKLAVTPLSPDAGQLTPLVLEHEQAPFENAVAPTPSLEDHSGTEEQEIVDIKTSRAGNIFTTITTSSLSVWQTKPTALLATVIRSTHSLETYGPNTSVLLRPDALIVIVQTQKGFLITYSLAIDPAARVYQTSIFTPSGSHVRRPSNEAYSKRPNMVPEGGPAEGEGIREVSVRFRMVIRIDAGISQALVLDDELVVTTVKPAAVQCIRWTPDSSGSSHSTELLKRMSWLIGKPSIINMTYDRPMNLHTWVTDDGRAYAVQRLSGTSADPAKPKSLFRGFCFHAPDQPGLFATKSAINARFSLIAVGCSNGTIQVYSAKDYLGNIPRSHELKLPVSEASSGNLTLLSWSPDGYCLFAGFDQGWAMWSVYGKLGANTFGADRSMSETNNEEWLCGVRAGFWIGGGAEIMLLGPNRHELHVVEMMRSSVTGCFVMPNISRSLLQGSTSLMLYKGFETSDHTTISGDISLWQTVQVPQAYLAYQWPLRLSVVSSDARYLAVAGRRGLAHYSAGSGRWKTFEDPIAENSFTVRGGMCWWQHILVAAVESGDSYEVRLYSREKTLANSQVLHSEILPYPVVCMATSGEDSLLVYTYENVLLHYIFVSSSKTVKLAQVGQIAFHGIIRAPPRVRAISWILPEEQRDNGDPSHDVATASVLFLVDAKLVLLQPSANEHGELKYDMRVIAHNVEFYTLSREQPPSTSSPGLLEDRSDNNYLPAGALGHSLRDSLWYFDGTSMHAWPDVLDVLSSALTEHGREVAPTVAIATDFYPLSAIVEKGLLTGLESDLVQRRDINFAFYRLNPRTHLSIPSLLRHHLAQYDSPAALHLSHSYQKLPYFNHALEVLLHDVLDDEVDAPPESSEAALLPGVLSFLSSFPTYLDIVAGCTRKTELRSWKTLFRYLPPVAELFEESLRKDMLKTAGSYLLILHAFDEGSFSARQTSSLFKRARNEGDWDLCKELARFLVGIDETGNLLKSVLFRAGLRDTEETEPDNSYDSSDEADSKPSHEAHGSNGVSLQTSDRSEGNSSDGSIIIAGRDHGSSAQDYFADSARYS</sequence>
<feature type="compositionally biased region" description="Basic and acidic residues" evidence="3">
    <location>
        <begin position="1028"/>
        <end position="1037"/>
    </location>
</feature>
<organism evidence="5 6">
    <name type="scientific">Aureobasidium melanogenum</name>
    <name type="common">Aureobasidium pullulans var. melanogenum</name>
    <dbReference type="NCBI Taxonomy" id="46634"/>
    <lineage>
        <taxon>Eukaryota</taxon>
        <taxon>Fungi</taxon>
        <taxon>Dikarya</taxon>
        <taxon>Ascomycota</taxon>
        <taxon>Pezizomycotina</taxon>
        <taxon>Dothideomycetes</taxon>
        <taxon>Dothideomycetidae</taxon>
        <taxon>Dothideales</taxon>
        <taxon>Saccotheciaceae</taxon>
        <taxon>Aureobasidium</taxon>
    </lineage>
</organism>
<dbReference type="InterPro" id="IPR015943">
    <property type="entry name" value="WD40/YVTN_repeat-like_dom_sf"/>
</dbReference>
<dbReference type="EMBL" id="JAHFYH010000118">
    <property type="protein sequence ID" value="KAH0212359.1"/>
    <property type="molecule type" value="Genomic_DNA"/>
</dbReference>
<dbReference type="InterPro" id="IPR040096">
    <property type="entry name" value="Ric1"/>
</dbReference>
<evidence type="ECO:0000259" key="4">
    <source>
        <dbReference type="Pfam" id="PF07064"/>
    </source>
</evidence>
<feature type="compositionally biased region" description="Polar residues" evidence="3">
    <location>
        <begin position="1040"/>
        <end position="1057"/>
    </location>
</feature>
<keyword evidence="2" id="KW-0472">Membrane</keyword>
<feature type="region of interest" description="Disordered" evidence="3">
    <location>
        <begin position="13"/>
        <end position="33"/>
    </location>
</feature>
<dbReference type="InterPro" id="IPR009771">
    <property type="entry name" value="RIC1_C"/>
</dbReference>
<evidence type="ECO:0000313" key="5">
    <source>
        <dbReference type="EMBL" id="KAH0212359.1"/>
    </source>
</evidence>
<evidence type="ECO:0000256" key="2">
    <source>
        <dbReference type="ARBA" id="ARBA00023136"/>
    </source>
</evidence>
<evidence type="ECO:0000256" key="3">
    <source>
        <dbReference type="SAM" id="MobiDB-lite"/>
    </source>
</evidence>
<dbReference type="GO" id="GO:0000139">
    <property type="term" value="C:Golgi membrane"/>
    <property type="evidence" value="ECO:0007669"/>
    <property type="project" value="TreeGrafter"/>
</dbReference>
<feature type="compositionally biased region" description="Acidic residues" evidence="3">
    <location>
        <begin position="1014"/>
        <end position="1027"/>
    </location>
</feature>
<dbReference type="GO" id="GO:0042147">
    <property type="term" value="P:retrograde transport, endosome to Golgi"/>
    <property type="evidence" value="ECO:0007669"/>
    <property type="project" value="TreeGrafter"/>
</dbReference>
<reference evidence="5" key="2">
    <citation type="submission" date="2021-08" db="EMBL/GenBank/DDBJ databases">
        <authorList>
            <person name="Gostincar C."/>
            <person name="Sun X."/>
            <person name="Song Z."/>
            <person name="Gunde-Cimerman N."/>
        </authorList>
    </citation>
    <scope>NUCLEOTIDE SEQUENCE</scope>
    <source>
        <strain evidence="5">EXF-8016</strain>
    </source>
</reference>
<dbReference type="AlphaFoldDB" id="A0A9P8G8B1"/>
<dbReference type="GO" id="GO:0005829">
    <property type="term" value="C:cytosol"/>
    <property type="evidence" value="ECO:0007669"/>
    <property type="project" value="TreeGrafter"/>
</dbReference>
<evidence type="ECO:0000313" key="6">
    <source>
        <dbReference type="Proteomes" id="UP000767238"/>
    </source>
</evidence>
<dbReference type="Proteomes" id="UP000767238">
    <property type="component" value="Unassembled WGS sequence"/>
</dbReference>
<gene>
    <name evidence="5" type="ORF">KCV03_g9374</name>
</gene>
<dbReference type="GO" id="GO:0006886">
    <property type="term" value="P:intracellular protein transport"/>
    <property type="evidence" value="ECO:0007669"/>
    <property type="project" value="InterPro"/>
</dbReference>
<dbReference type="GO" id="GO:0034066">
    <property type="term" value="C:Ric1-Rgp1 guanyl-nucleotide exchange factor complex"/>
    <property type="evidence" value="ECO:0007669"/>
    <property type="project" value="InterPro"/>
</dbReference>